<dbReference type="GO" id="GO:0003755">
    <property type="term" value="F:peptidyl-prolyl cis-trans isomerase activity"/>
    <property type="evidence" value="ECO:0007669"/>
    <property type="project" value="UniProtKB-UniRule"/>
</dbReference>
<evidence type="ECO:0000259" key="5">
    <source>
        <dbReference type="PROSITE" id="PS50072"/>
    </source>
</evidence>
<dbReference type="InterPro" id="IPR002130">
    <property type="entry name" value="Cyclophilin-type_PPIase_dom"/>
</dbReference>
<keyword evidence="7" id="KW-1185">Reference proteome</keyword>
<evidence type="ECO:0000256" key="4">
    <source>
        <dbReference type="RuleBase" id="RU363019"/>
    </source>
</evidence>
<accession>T1KFW4</accession>
<dbReference type="EC" id="5.2.1.8" evidence="4"/>
<dbReference type="Gene3D" id="2.40.100.10">
    <property type="entry name" value="Cyclophilin-like"/>
    <property type="match status" value="1"/>
</dbReference>
<dbReference type="HOGENOM" id="CLU_012062_4_2_1"/>
<dbReference type="KEGG" id="tut:107363795"/>
<dbReference type="PRINTS" id="PR00153">
    <property type="entry name" value="CSAPPISMRASE"/>
</dbReference>
<feature type="signal peptide" evidence="4">
    <location>
        <begin position="1"/>
        <end position="23"/>
    </location>
</feature>
<reference evidence="6" key="2">
    <citation type="submission" date="2015-06" db="UniProtKB">
        <authorList>
            <consortium name="EnsemblMetazoa"/>
        </authorList>
    </citation>
    <scope>IDENTIFICATION</scope>
</reference>
<reference evidence="7" key="1">
    <citation type="submission" date="2011-08" db="EMBL/GenBank/DDBJ databases">
        <authorList>
            <person name="Rombauts S."/>
        </authorList>
    </citation>
    <scope>NUCLEOTIDE SEQUENCE</scope>
    <source>
        <strain evidence="7">London</strain>
    </source>
</reference>
<dbReference type="Proteomes" id="UP000015104">
    <property type="component" value="Unassembled WGS sequence"/>
</dbReference>
<comment type="similarity">
    <text evidence="4">Belongs to the cyclophilin-type PPIase family.</text>
</comment>
<comment type="catalytic activity">
    <reaction evidence="1 4">
        <text>[protein]-peptidylproline (omega=180) = [protein]-peptidylproline (omega=0)</text>
        <dbReference type="Rhea" id="RHEA:16237"/>
        <dbReference type="Rhea" id="RHEA-COMP:10747"/>
        <dbReference type="Rhea" id="RHEA-COMP:10748"/>
        <dbReference type="ChEBI" id="CHEBI:83833"/>
        <dbReference type="ChEBI" id="CHEBI:83834"/>
        <dbReference type="EC" id="5.2.1.8"/>
    </reaction>
</comment>
<dbReference type="Pfam" id="PF00160">
    <property type="entry name" value="Pro_isomerase"/>
    <property type="match status" value="1"/>
</dbReference>
<dbReference type="eggNOG" id="KOG0880">
    <property type="taxonomic scope" value="Eukaryota"/>
</dbReference>
<dbReference type="PIRSF" id="PIRSF001467">
    <property type="entry name" value="Peptidylpro_ismrse"/>
    <property type="match status" value="1"/>
</dbReference>
<dbReference type="SUPFAM" id="SSF50891">
    <property type="entry name" value="Cyclophilin-like"/>
    <property type="match status" value="1"/>
</dbReference>
<dbReference type="GO" id="GO:0005737">
    <property type="term" value="C:cytoplasm"/>
    <property type="evidence" value="ECO:0007669"/>
    <property type="project" value="TreeGrafter"/>
</dbReference>
<feature type="domain" description="PPIase cyclophilin-type" evidence="5">
    <location>
        <begin position="33"/>
        <end position="192"/>
    </location>
</feature>
<keyword evidence="3 4" id="KW-0413">Isomerase</keyword>
<evidence type="ECO:0000313" key="6">
    <source>
        <dbReference type="EnsemblMetazoa" id="tetur10g04590.1"/>
    </source>
</evidence>
<dbReference type="GO" id="GO:0006457">
    <property type="term" value="P:protein folding"/>
    <property type="evidence" value="ECO:0007669"/>
    <property type="project" value="InterPro"/>
</dbReference>
<dbReference type="InterPro" id="IPR029000">
    <property type="entry name" value="Cyclophilin-like_dom_sf"/>
</dbReference>
<dbReference type="InterPro" id="IPR024936">
    <property type="entry name" value="Cyclophilin-type_PPIase"/>
</dbReference>
<dbReference type="PROSITE" id="PS00170">
    <property type="entry name" value="CSA_PPIASE_1"/>
    <property type="match status" value="1"/>
</dbReference>
<feature type="chain" id="PRO_5006530549" description="Peptidyl-prolyl cis-trans isomerase" evidence="4">
    <location>
        <begin position="24"/>
        <end position="203"/>
    </location>
</feature>
<evidence type="ECO:0000256" key="3">
    <source>
        <dbReference type="ARBA" id="ARBA00023235"/>
    </source>
</evidence>
<evidence type="ECO:0000313" key="7">
    <source>
        <dbReference type="Proteomes" id="UP000015104"/>
    </source>
</evidence>
<dbReference type="OMA" id="FLVQPRC"/>
<dbReference type="GO" id="GO:0016018">
    <property type="term" value="F:cyclosporin A binding"/>
    <property type="evidence" value="ECO:0007669"/>
    <property type="project" value="TreeGrafter"/>
</dbReference>
<dbReference type="EnsemblMetazoa" id="tetur10g04590.1">
    <property type="protein sequence ID" value="tetur10g04590.1"/>
    <property type="gene ID" value="tetur10g04590"/>
</dbReference>
<dbReference type="AlphaFoldDB" id="T1KFW4"/>
<dbReference type="PROSITE" id="PS50072">
    <property type="entry name" value="CSA_PPIASE_2"/>
    <property type="match status" value="1"/>
</dbReference>
<dbReference type="PANTHER" id="PTHR11071">
    <property type="entry name" value="PEPTIDYL-PROLYL CIS-TRANS ISOMERASE"/>
    <property type="match status" value="1"/>
</dbReference>
<dbReference type="STRING" id="32264.T1KFW4"/>
<organism evidence="6 7">
    <name type="scientific">Tetranychus urticae</name>
    <name type="common">Two-spotted spider mite</name>
    <dbReference type="NCBI Taxonomy" id="32264"/>
    <lineage>
        <taxon>Eukaryota</taxon>
        <taxon>Metazoa</taxon>
        <taxon>Ecdysozoa</taxon>
        <taxon>Arthropoda</taxon>
        <taxon>Chelicerata</taxon>
        <taxon>Arachnida</taxon>
        <taxon>Acari</taxon>
        <taxon>Acariformes</taxon>
        <taxon>Trombidiformes</taxon>
        <taxon>Prostigmata</taxon>
        <taxon>Eleutherengona</taxon>
        <taxon>Raphignathae</taxon>
        <taxon>Tetranychoidea</taxon>
        <taxon>Tetranychidae</taxon>
        <taxon>Tetranychus</taxon>
    </lineage>
</organism>
<dbReference type="FunFam" id="2.40.100.10:FF:000001">
    <property type="entry name" value="Peptidyl-prolyl cis-trans isomerase"/>
    <property type="match status" value="1"/>
</dbReference>
<proteinExistence type="inferred from homology"/>
<dbReference type="OrthoDB" id="10064525at2759"/>
<gene>
    <name evidence="6" type="primary">107363795</name>
</gene>
<evidence type="ECO:0000256" key="2">
    <source>
        <dbReference type="ARBA" id="ARBA00023110"/>
    </source>
</evidence>
<evidence type="ECO:0000256" key="1">
    <source>
        <dbReference type="ARBA" id="ARBA00000971"/>
    </source>
</evidence>
<dbReference type="PANTHER" id="PTHR11071:SF561">
    <property type="entry name" value="PEPTIDYL-PROLYL CIS-TRANS ISOMERASE D-RELATED"/>
    <property type="match status" value="1"/>
</dbReference>
<protein>
    <recommendedName>
        <fullName evidence="4">Peptidyl-prolyl cis-trans isomerase</fullName>
        <shortName evidence="4">PPIase</shortName>
        <ecNumber evidence="4">5.2.1.8</ecNumber>
    </recommendedName>
</protein>
<comment type="function">
    <text evidence="4">PPIases accelerate the folding of proteins. It catalyzes the cis-trans isomerization of proline imidic peptide bonds in oligopeptides.</text>
</comment>
<dbReference type="InterPro" id="IPR020892">
    <property type="entry name" value="Cyclophilin-type_PPIase_CS"/>
</dbReference>
<sequence>MIGRIAFCSLVLCSLQWSQLADSLAVKITHKVKFDVSIGGRSAGTITLGLFGDVAPKTVKNFVTFAGRGHNGYGYRGSRFHRVIANFMIQGGDVTNHDGTGGLSIYGRTFPDENFLVQHKEPGMLSMANAGKDTNGSQFFITTVPARWLDNKHTVFGKVIAGMDIVRAIERLQTNAQNDAPIQNVIIENSVVEEVNQFINLRQ</sequence>
<keyword evidence="4" id="KW-0732">Signal</keyword>
<keyword evidence="2 4" id="KW-0697">Rotamase</keyword>
<name>T1KFW4_TETUR</name>
<dbReference type="EMBL" id="CAEY01000039">
    <property type="status" value="NOT_ANNOTATED_CDS"/>
    <property type="molecule type" value="Genomic_DNA"/>
</dbReference>